<dbReference type="InterPro" id="IPR012349">
    <property type="entry name" value="Split_barrel_FMN-bd"/>
</dbReference>
<sequence>MQKNRKEKVIVFPEMRRKKQQLTQEESIEILLKGSCGVLALLGNEDYPYAVPLSYVYEDHKIYFHGAKEGHKLDAIKKHNKASFCVIRQDHVLPEKFTTLYKSVIAFGRMRVVEDEEEKRASIVLLGRKYSPGLDEAMKKEIEGSYDRFHMFALDIEHMTGKQCIELVH</sequence>
<dbReference type="PANTHER" id="PTHR34071:SF2">
    <property type="entry name" value="FLAVIN-NUCLEOTIDE-BINDING PROTEIN"/>
    <property type="match status" value="1"/>
</dbReference>
<name>A0A9D1F2I2_9FIRM</name>
<dbReference type="Proteomes" id="UP000823927">
    <property type="component" value="Unassembled WGS sequence"/>
</dbReference>
<dbReference type="AlphaFoldDB" id="A0A9D1F2I2"/>
<gene>
    <name evidence="1" type="ORF">IAB46_01470</name>
</gene>
<dbReference type="PANTHER" id="PTHR34071">
    <property type="entry name" value="5-NITROIMIDAZOLE ANTIBIOTICS RESISTANCE PROTEIN, NIMA-FAMILY-RELATED PROTEIN-RELATED"/>
    <property type="match status" value="1"/>
</dbReference>
<comment type="caution">
    <text evidence="1">The sequence shown here is derived from an EMBL/GenBank/DDBJ whole genome shotgun (WGS) entry which is preliminary data.</text>
</comment>
<dbReference type="EMBL" id="DVIT01000006">
    <property type="protein sequence ID" value="HIS46226.1"/>
    <property type="molecule type" value="Genomic_DNA"/>
</dbReference>
<reference evidence="1" key="2">
    <citation type="journal article" date="2021" name="PeerJ">
        <title>Extensive microbial diversity within the chicken gut microbiome revealed by metagenomics and culture.</title>
        <authorList>
            <person name="Gilroy R."/>
            <person name="Ravi A."/>
            <person name="Getino M."/>
            <person name="Pursley I."/>
            <person name="Horton D.L."/>
            <person name="Alikhan N.F."/>
            <person name="Baker D."/>
            <person name="Gharbi K."/>
            <person name="Hall N."/>
            <person name="Watson M."/>
            <person name="Adriaenssens E.M."/>
            <person name="Foster-Nyarko E."/>
            <person name="Jarju S."/>
            <person name="Secka A."/>
            <person name="Antonio M."/>
            <person name="Oren A."/>
            <person name="Chaudhuri R.R."/>
            <person name="La Ragione R."/>
            <person name="Hildebrand F."/>
            <person name="Pallen M.J."/>
        </authorList>
    </citation>
    <scope>NUCLEOTIDE SEQUENCE</scope>
    <source>
        <strain evidence="1">CHK178-757</strain>
    </source>
</reference>
<proteinExistence type="predicted"/>
<protein>
    <submittedName>
        <fullName evidence="1">Pyridoxamine 5'-phosphate oxidase family protein</fullName>
    </submittedName>
</protein>
<dbReference type="InterPro" id="IPR024747">
    <property type="entry name" value="Pyridox_Oxase-rel"/>
</dbReference>
<reference evidence="1" key="1">
    <citation type="submission" date="2020-10" db="EMBL/GenBank/DDBJ databases">
        <authorList>
            <person name="Gilroy R."/>
        </authorList>
    </citation>
    <scope>NUCLEOTIDE SEQUENCE</scope>
    <source>
        <strain evidence="1">CHK178-757</strain>
    </source>
</reference>
<evidence type="ECO:0000313" key="1">
    <source>
        <dbReference type="EMBL" id="HIS46226.1"/>
    </source>
</evidence>
<dbReference type="SUPFAM" id="SSF50475">
    <property type="entry name" value="FMN-binding split barrel"/>
    <property type="match status" value="1"/>
</dbReference>
<organism evidence="1 2">
    <name type="scientific">Candidatus Scybalocola faecigallinarum</name>
    <dbReference type="NCBI Taxonomy" id="2840941"/>
    <lineage>
        <taxon>Bacteria</taxon>
        <taxon>Bacillati</taxon>
        <taxon>Bacillota</taxon>
        <taxon>Clostridia</taxon>
        <taxon>Lachnospirales</taxon>
        <taxon>Lachnospiraceae</taxon>
        <taxon>Lachnospiraceae incertae sedis</taxon>
        <taxon>Candidatus Scybalocola (ex Gilroy et al. 2021)</taxon>
    </lineage>
</organism>
<evidence type="ECO:0000313" key="2">
    <source>
        <dbReference type="Proteomes" id="UP000823927"/>
    </source>
</evidence>
<dbReference type="Pfam" id="PF12900">
    <property type="entry name" value="Pyridox_ox_2"/>
    <property type="match status" value="1"/>
</dbReference>
<dbReference type="Gene3D" id="2.30.110.10">
    <property type="entry name" value="Electron Transport, Fmn-binding Protein, Chain A"/>
    <property type="match status" value="1"/>
</dbReference>
<accession>A0A9D1F2I2</accession>